<accession>A0A9D4CWU5</accession>
<protein>
    <submittedName>
        <fullName evidence="2">Uncharacterized protein</fullName>
    </submittedName>
</protein>
<evidence type="ECO:0000313" key="3">
    <source>
        <dbReference type="Proteomes" id="UP000828390"/>
    </source>
</evidence>
<feature type="compositionally biased region" description="Basic and acidic residues" evidence="1">
    <location>
        <begin position="10"/>
        <end position="22"/>
    </location>
</feature>
<name>A0A9D4CWU5_DREPO</name>
<proteinExistence type="predicted"/>
<evidence type="ECO:0000313" key="2">
    <source>
        <dbReference type="EMBL" id="KAH3733962.1"/>
    </source>
</evidence>
<comment type="caution">
    <text evidence="2">The sequence shown here is derived from an EMBL/GenBank/DDBJ whole genome shotgun (WGS) entry which is preliminary data.</text>
</comment>
<evidence type="ECO:0000256" key="1">
    <source>
        <dbReference type="SAM" id="MobiDB-lite"/>
    </source>
</evidence>
<organism evidence="2 3">
    <name type="scientific">Dreissena polymorpha</name>
    <name type="common">Zebra mussel</name>
    <name type="synonym">Mytilus polymorpha</name>
    <dbReference type="NCBI Taxonomy" id="45954"/>
    <lineage>
        <taxon>Eukaryota</taxon>
        <taxon>Metazoa</taxon>
        <taxon>Spiralia</taxon>
        <taxon>Lophotrochozoa</taxon>
        <taxon>Mollusca</taxon>
        <taxon>Bivalvia</taxon>
        <taxon>Autobranchia</taxon>
        <taxon>Heteroconchia</taxon>
        <taxon>Euheterodonta</taxon>
        <taxon>Imparidentia</taxon>
        <taxon>Neoheterodontei</taxon>
        <taxon>Myida</taxon>
        <taxon>Dreissenoidea</taxon>
        <taxon>Dreissenidae</taxon>
        <taxon>Dreissena</taxon>
    </lineage>
</organism>
<keyword evidence="3" id="KW-1185">Reference proteome</keyword>
<dbReference type="AlphaFoldDB" id="A0A9D4CWU5"/>
<dbReference type="Proteomes" id="UP000828390">
    <property type="component" value="Unassembled WGS sequence"/>
</dbReference>
<reference evidence="2" key="1">
    <citation type="journal article" date="2019" name="bioRxiv">
        <title>The Genome of the Zebra Mussel, Dreissena polymorpha: A Resource for Invasive Species Research.</title>
        <authorList>
            <person name="McCartney M.A."/>
            <person name="Auch B."/>
            <person name="Kono T."/>
            <person name="Mallez S."/>
            <person name="Zhang Y."/>
            <person name="Obille A."/>
            <person name="Becker A."/>
            <person name="Abrahante J.E."/>
            <person name="Garbe J."/>
            <person name="Badalamenti J.P."/>
            <person name="Herman A."/>
            <person name="Mangelson H."/>
            <person name="Liachko I."/>
            <person name="Sullivan S."/>
            <person name="Sone E.D."/>
            <person name="Koren S."/>
            <person name="Silverstein K.A.T."/>
            <person name="Beckman K.B."/>
            <person name="Gohl D.M."/>
        </authorList>
    </citation>
    <scope>NUCLEOTIDE SEQUENCE</scope>
    <source>
        <strain evidence="2">Duluth1</strain>
        <tissue evidence="2">Whole animal</tissue>
    </source>
</reference>
<feature type="region of interest" description="Disordered" evidence="1">
    <location>
        <begin position="1"/>
        <end position="76"/>
    </location>
</feature>
<reference evidence="2" key="2">
    <citation type="submission" date="2020-11" db="EMBL/GenBank/DDBJ databases">
        <authorList>
            <person name="McCartney M.A."/>
            <person name="Auch B."/>
            <person name="Kono T."/>
            <person name="Mallez S."/>
            <person name="Becker A."/>
            <person name="Gohl D.M."/>
            <person name="Silverstein K.A.T."/>
            <person name="Koren S."/>
            <person name="Bechman K.B."/>
            <person name="Herman A."/>
            <person name="Abrahante J.E."/>
            <person name="Garbe J."/>
        </authorList>
    </citation>
    <scope>NUCLEOTIDE SEQUENCE</scope>
    <source>
        <strain evidence="2">Duluth1</strain>
        <tissue evidence="2">Whole animal</tissue>
    </source>
</reference>
<feature type="compositionally biased region" description="Acidic residues" evidence="1">
    <location>
        <begin position="26"/>
        <end position="44"/>
    </location>
</feature>
<sequence>MWWTYQRTDGPTDRRTDRHFNANDDTGGDDDTDDDDDNGDDDYNLTESENSGDDIPFSKLSKRQSAKVLHSQHQREKPLRPWIISDKTGQVYGWGTHIAALLFAVDATIRIRDSKTD</sequence>
<dbReference type="EMBL" id="JAIWYP010000011">
    <property type="protein sequence ID" value="KAH3733962.1"/>
    <property type="molecule type" value="Genomic_DNA"/>
</dbReference>
<gene>
    <name evidence="2" type="ORF">DPMN_040401</name>
</gene>